<dbReference type="VEuPathDB" id="FungiDB:PGUG_05740"/>
<dbReference type="PROSITE" id="PS51925">
    <property type="entry name" value="SWIB_MDM2"/>
    <property type="match status" value="1"/>
</dbReference>
<evidence type="ECO:0000313" key="5">
    <source>
        <dbReference type="EMBL" id="EDK41642.2"/>
    </source>
</evidence>
<dbReference type="SUPFAM" id="SSF47592">
    <property type="entry name" value="SWIB/MDM2 domain"/>
    <property type="match status" value="1"/>
</dbReference>
<protein>
    <submittedName>
        <fullName evidence="5">Uncharacterized protein</fullName>
    </submittedName>
</protein>
<dbReference type="InterPro" id="IPR036885">
    <property type="entry name" value="SWIB_MDM2_dom_sf"/>
</dbReference>
<feature type="domain" description="DM2" evidence="3">
    <location>
        <begin position="122"/>
        <end position="185"/>
    </location>
</feature>
<keyword evidence="6" id="KW-1185">Reference proteome</keyword>
<dbReference type="Proteomes" id="UP000001997">
    <property type="component" value="Unassembled WGS sequence"/>
</dbReference>
<dbReference type="Gene3D" id="1.10.10.60">
    <property type="entry name" value="Homeodomain-like"/>
    <property type="match status" value="1"/>
</dbReference>
<evidence type="ECO:0000256" key="2">
    <source>
        <dbReference type="SAM" id="SignalP"/>
    </source>
</evidence>
<feature type="region of interest" description="Disordered" evidence="1">
    <location>
        <begin position="84"/>
        <end position="124"/>
    </location>
</feature>
<feature type="chain" id="PRO_5002681373" evidence="2">
    <location>
        <begin position="20"/>
        <end position="185"/>
    </location>
</feature>
<dbReference type="OrthoDB" id="10251073at2759"/>
<dbReference type="Gene3D" id="1.10.245.10">
    <property type="entry name" value="SWIB/MDM2 domain"/>
    <property type="match status" value="1"/>
</dbReference>
<dbReference type="eggNOG" id="KOG1946">
    <property type="taxonomic scope" value="Eukaryota"/>
</dbReference>
<dbReference type="InParanoid" id="A5DR39"/>
<dbReference type="RefSeq" id="XP_001481977.2">
    <property type="nucleotide sequence ID" value="XM_001481927.1"/>
</dbReference>
<organism evidence="5 6">
    <name type="scientific">Meyerozyma guilliermondii (strain ATCC 6260 / CBS 566 / DSM 6381 / JCM 1539 / NBRC 10279 / NRRL Y-324)</name>
    <name type="common">Yeast</name>
    <name type="synonym">Candida guilliermondii</name>
    <dbReference type="NCBI Taxonomy" id="294746"/>
    <lineage>
        <taxon>Eukaryota</taxon>
        <taxon>Fungi</taxon>
        <taxon>Dikarya</taxon>
        <taxon>Ascomycota</taxon>
        <taxon>Saccharomycotina</taxon>
        <taxon>Pichiomycetes</taxon>
        <taxon>Debaryomycetaceae</taxon>
        <taxon>Meyerozyma</taxon>
    </lineage>
</organism>
<dbReference type="OMA" id="DKRTILC"/>
<evidence type="ECO:0000313" key="6">
    <source>
        <dbReference type="Proteomes" id="UP000001997"/>
    </source>
</evidence>
<feature type="domain" description="DEK-C" evidence="4">
    <location>
        <begin position="1"/>
        <end position="55"/>
    </location>
</feature>
<proteinExistence type="predicted"/>
<dbReference type="AlphaFoldDB" id="A5DR39"/>
<dbReference type="SMART" id="SM00151">
    <property type="entry name" value="SWIB"/>
    <property type="match status" value="1"/>
</dbReference>
<evidence type="ECO:0000259" key="3">
    <source>
        <dbReference type="PROSITE" id="PS51925"/>
    </source>
</evidence>
<feature type="compositionally biased region" description="Basic residues" evidence="1">
    <location>
        <begin position="95"/>
        <end position="106"/>
    </location>
</feature>
<dbReference type="InterPro" id="IPR003121">
    <property type="entry name" value="SWIB_MDM2_domain"/>
</dbReference>
<accession>A5DR39</accession>
<name>A5DR39_PICGU</name>
<dbReference type="KEGG" id="pgu:PGUG_05740"/>
<dbReference type="PANTHER" id="PTHR13844">
    <property type="entry name" value="SWI/SNF-RELATED MATRIX-ASSOCIATED ACTIN-DEPENDENT REGULATOR OF CHROMATIN SUBFAMILY D"/>
    <property type="match status" value="1"/>
</dbReference>
<dbReference type="HOGENOM" id="CLU_046065_1_0_1"/>
<dbReference type="Pfam" id="PF02201">
    <property type="entry name" value="SWIB"/>
    <property type="match status" value="1"/>
</dbReference>
<reference evidence="5 6" key="1">
    <citation type="journal article" date="2009" name="Nature">
        <title>Evolution of pathogenicity and sexual reproduction in eight Candida genomes.</title>
        <authorList>
            <person name="Butler G."/>
            <person name="Rasmussen M.D."/>
            <person name="Lin M.F."/>
            <person name="Santos M.A."/>
            <person name="Sakthikumar S."/>
            <person name="Munro C.A."/>
            <person name="Rheinbay E."/>
            <person name="Grabherr M."/>
            <person name="Forche A."/>
            <person name="Reedy J.L."/>
            <person name="Agrafioti I."/>
            <person name="Arnaud M.B."/>
            <person name="Bates S."/>
            <person name="Brown A.J."/>
            <person name="Brunke S."/>
            <person name="Costanzo M.C."/>
            <person name="Fitzpatrick D.A."/>
            <person name="de Groot P.W."/>
            <person name="Harris D."/>
            <person name="Hoyer L.L."/>
            <person name="Hube B."/>
            <person name="Klis F.M."/>
            <person name="Kodira C."/>
            <person name="Lennard N."/>
            <person name="Logue M.E."/>
            <person name="Martin R."/>
            <person name="Neiman A.M."/>
            <person name="Nikolaou E."/>
            <person name="Quail M.A."/>
            <person name="Quinn J."/>
            <person name="Santos M.C."/>
            <person name="Schmitzberger F.F."/>
            <person name="Sherlock G."/>
            <person name="Shah P."/>
            <person name="Silverstein K.A."/>
            <person name="Skrzypek M.S."/>
            <person name="Soll D."/>
            <person name="Staggs R."/>
            <person name="Stansfield I."/>
            <person name="Stumpf M.P."/>
            <person name="Sudbery P.E."/>
            <person name="Srikantha T."/>
            <person name="Zeng Q."/>
            <person name="Berman J."/>
            <person name="Berriman M."/>
            <person name="Heitman J."/>
            <person name="Gow N.A."/>
            <person name="Lorenz M.C."/>
            <person name="Birren B.W."/>
            <person name="Kellis M."/>
            <person name="Cuomo C.A."/>
        </authorList>
    </citation>
    <scope>NUCLEOTIDE SEQUENCE [LARGE SCALE GENOMIC DNA]</scope>
    <source>
        <strain evidence="6">ATCC 6260 / CBS 566 / DSM 6381 / JCM 1539 / NBRC 10279 / NRRL Y-324</strain>
    </source>
</reference>
<dbReference type="SUPFAM" id="SSF109715">
    <property type="entry name" value="DEK C-terminal domain"/>
    <property type="match status" value="1"/>
</dbReference>
<feature type="signal peptide" evidence="2">
    <location>
        <begin position="1"/>
        <end position="19"/>
    </location>
</feature>
<gene>
    <name evidence="5" type="ORF">PGUG_05740</name>
</gene>
<dbReference type="STRING" id="294746.A5DR39"/>
<dbReference type="GeneID" id="5123841"/>
<dbReference type="CDD" id="cd10567">
    <property type="entry name" value="SWIB-MDM2_like"/>
    <property type="match status" value="1"/>
</dbReference>
<dbReference type="EMBL" id="CH408162">
    <property type="protein sequence ID" value="EDK41642.2"/>
    <property type="molecule type" value="Genomic_DNA"/>
</dbReference>
<keyword evidence="2" id="KW-0732">Signal</keyword>
<dbReference type="FunCoup" id="A5DR39">
    <property type="interactions" value="204"/>
</dbReference>
<evidence type="ECO:0000259" key="4">
    <source>
        <dbReference type="PROSITE" id="PS51998"/>
    </source>
</evidence>
<sequence length="185" mass="21182">MRSIVTLLLTQAILSVADLEKITVKKIRHALQELFSVDLQPNKKAINDVILNRYYDLVSRRSQENDSEEDRKAEIIKQDEIMAQKLQGEMSSRTPGRRKAAPKRKNSTTNNSGATKPPSKTGFNREMALSSQLQEVIGEEKCSRPRVVKLLWAYIKDRDLQNPQDKRQINCDEKLTALFKKSKLS</sequence>
<dbReference type="InterPro" id="IPR019835">
    <property type="entry name" value="SWIB_domain"/>
</dbReference>
<dbReference type="Pfam" id="PF08766">
    <property type="entry name" value="DEK_C"/>
    <property type="match status" value="1"/>
</dbReference>
<dbReference type="PROSITE" id="PS51998">
    <property type="entry name" value="DEK_C"/>
    <property type="match status" value="1"/>
</dbReference>
<dbReference type="InterPro" id="IPR014876">
    <property type="entry name" value="DEK_C"/>
</dbReference>
<evidence type="ECO:0000256" key="1">
    <source>
        <dbReference type="SAM" id="MobiDB-lite"/>
    </source>
</evidence>